<sequence>MGAASPLVQFATPPVAVDEELDADHDDDVPLQFRTVENILSSGQLFAVSAEEPGSLAQSEQDPSWRRTARHRGEPDLDTHRAAPGPARHRAQVKKDEHGAVVRHKARLVVKGYAQC</sequence>
<gene>
    <name evidence="2" type="ORF">U9M48_042163</name>
</gene>
<organism evidence="2 3">
    <name type="scientific">Paspalum notatum var. saurae</name>
    <dbReference type="NCBI Taxonomy" id="547442"/>
    <lineage>
        <taxon>Eukaryota</taxon>
        <taxon>Viridiplantae</taxon>
        <taxon>Streptophyta</taxon>
        <taxon>Embryophyta</taxon>
        <taxon>Tracheophyta</taxon>
        <taxon>Spermatophyta</taxon>
        <taxon>Magnoliopsida</taxon>
        <taxon>Liliopsida</taxon>
        <taxon>Poales</taxon>
        <taxon>Poaceae</taxon>
        <taxon>PACMAD clade</taxon>
        <taxon>Panicoideae</taxon>
        <taxon>Andropogonodae</taxon>
        <taxon>Paspaleae</taxon>
        <taxon>Paspalinae</taxon>
        <taxon>Paspalum</taxon>
    </lineage>
</organism>
<evidence type="ECO:0000256" key="1">
    <source>
        <dbReference type="SAM" id="MobiDB-lite"/>
    </source>
</evidence>
<dbReference type="EMBL" id="CP144754">
    <property type="protein sequence ID" value="WVZ96534.1"/>
    <property type="molecule type" value="Genomic_DNA"/>
</dbReference>
<accession>A0AAQ3UWE8</accession>
<proteinExistence type="predicted"/>
<feature type="region of interest" description="Disordered" evidence="1">
    <location>
        <begin position="50"/>
        <end position="100"/>
    </location>
</feature>
<reference evidence="2 3" key="1">
    <citation type="submission" date="2024-02" db="EMBL/GenBank/DDBJ databases">
        <title>High-quality chromosome-scale genome assembly of Pensacola bahiagrass (Paspalum notatum Flugge var. saurae).</title>
        <authorList>
            <person name="Vega J.M."/>
            <person name="Podio M."/>
            <person name="Orjuela J."/>
            <person name="Siena L.A."/>
            <person name="Pessino S.C."/>
            <person name="Combes M.C."/>
            <person name="Mariac C."/>
            <person name="Albertini E."/>
            <person name="Pupilli F."/>
            <person name="Ortiz J.P.A."/>
            <person name="Leblanc O."/>
        </authorList>
    </citation>
    <scope>NUCLEOTIDE SEQUENCE [LARGE SCALE GENOMIC DNA]</scope>
    <source>
        <strain evidence="2">R1</strain>
        <tissue evidence="2">Leaf</tissue>
    </source>
</reference>
<protein>
    <submittedName>
        <fullName evidence="2">Uncharacterized protein</fullName>
    </submittedName>
</protein>
<name>A0AAQ3UWE8_PASNO</name>
<feature type="compositionally biased region" description="Basic and acidic residues" evidence="1">
    <location>
        <begin position="71"/>
        <end position="81"/>
    </location>
</feature>
<dbReference type="Proteomes" id="UP001341281">
    <property type="component" value="Chromosome 10"/>
</dbReference>
<evidence type="ECO:0000313" key="2">
    <source>
        <dbReference type="EMBL" id="WVZ96534.1"/>
    </source>
</evidence>
<evidence type="ECO:0000313" key="3">
    <source>
        <dbReference type="Proteomes" id="UP001341281"/>
    </source>
</evidence>
<keyword evidence="3" id="KW-1185">Reference proteome</keyword>
<dbReference type="AlphaFoldDB" id="A0AAQ3UWE8"/>